<dbReference type="GO" id="GO:0009279">
    <property type="term" value="C:cell outer membrane"/>
    <property type="evidence" value="ECO:0007669"/>
    <property type="project" value="UniProtKB-SubCell"/>
</dbReference>
<dbReference type="PANTHER" id="PTHR30069:SF29">
    <property type="entry name" value="HEMOGLOBIN AND HEMOGLOBIN-HAPTOGLOBIN-BINDING PROTEIN 1-RELATED"/>
    <property type="match status" value="1"/>
</dbReference>
<keyword evidence="2" id="KW-0472">Membrane</keyword>
<dbReference type="GO" id="GO:0044718">
    <property type="term" value="P:siderophore transmembrane transport"/>
    <property type="evidence" value="ECO:0007669"/>
    <property type="project" value="TreeGrafter"/>
</dbReference>
<dbReference type="SUPFAM" id="SSF56935">
    <property type="entry name" value="Porins"/>
    <property type="match status" value="1"/>
</dbReference>
<dbReference type="EMBL" id="JADEXG010000001">
    <property type="protein sequence ID" value="MBE9075832.1"/>
    <property type="molecule type" value="Genomic_DNA"/>
</dbReference>
<keyword evidence="2" id="KW-1134">Transmembrane beta strand</keyword>
<dbReference type="Proteomes" id="UP000636505">
    <property type="component" value="Unassembled WGS sequence"/>
</dbReference>
<evidence type="ECO:0000313" key="4">
    <source>
        <dbReference type="EMBL" id="MBE9075832.1"/>
    </source>
</evidence>
<comment type="caution">
    <text evidence="4">The sequence shown here is derived from an EMBL/GenBank/DDBJ whole genome shotgun (WGS) entry which is preliminary data.</text>
</comment>
<keyword evidence="5" id="KW-1185">Reference proteome</keyword>
<evidence type="ECO:0000256" key="2">
    <source>
        <dbReference type="PROSITE-ProRule" id="PRU01360"/>
    </source>
</evidence>
<evidence type="ECO:0000259" key="3">
    <source>
        <dbReference type="Pfam" id="PF07715"/>
    </source>
</evidence>
<comment type="similarity">
    <text evidence="2">Belongs to the TonB-dependent receptor family.</text>
</comment>
<dbReference type="GO" id="GO:0015344">
    <property type="term" value="F:siderophore uptake transmembrane transporter activity"/>
    <property type="evidence" value="ECO:0007669"/>
    <property type="project" value="TreeGrafter"/>
</dbReference>
<organism evidence="4 5">
    <name type="scientific">Vasconcelosia minhoensis LEGE 07310</name>
    <dbReference type="NCBI Taxonomy" id="915328"/>
    <lineage>
        <taxon>Bacteria</taxon>
        <taxon>Bacillati</taxon>
        <taxon>Cyanobacteriota</taxon>
        <taxon>Cyanophyceae</taxon>
        <taxon>Nodosilineales</taxon>
        <taxon>Cymatolegaceae</taxon>
        <taxon>Vasconcelosia</taxon>
        <taxon>Vasconcelosia minhoensis</taxon>
    </lineage>
</organism>
<keyword evidence="1" id="KW-0732">Signal</keyword>
<evidence type="ECO:0000313" key="5">
    <source>
        <dbReference type="Proteomes" id="UP000636505"/>
    </source>
</evidence>
<proteinExistence type="inferred from homology"/>
<accession>A0A8J7D9Y3</accession>
<feature type="domain" description="TonB-dependent receptor plug" evidence="3">
    <location>
        <begin position="35"/>
        <end position="113"/>
    </location>
</feature>
<dbReference type="PANTHER" id="PTHR30069">
    <property type="entry name" value="TONB-DEPENDENT OUTER MEMBRANE RECEPTOR"/>
    <property type="match status" value="1"/>
</dbReference>
<dbReference type="AlphaFoldDB" id="A0A8J7D9Y3"/>
<dbReference type="InterPro" id="IPR039426">
    <property type="entry name" value="TonB-dep_rcpt-like"/>
</dbReference>
<keyword evidence="2" id="KW-0812">Transmembrane</keyword>
<dbReference type="InterPro" id="IPR012910">
    <property type="entry name" value="Plug_dom"/>
</dbReference>
<gene>
    <name evidence="4" type="ORF">IQ241_00710</name>
</gene>
<keyword evidence="2" id="KW-0813">Transport</keyword>
<keyword evidence="2" id="KW-0998">Cell outer membrane</keyword>
<dbReference type="PROSITE" id="PS52016">
    <property type="entry name" value="TONB_DEPENDENT_REC_3"/>
    <property type="match status" value="1"/>
</dbReference>
<dbReference type="Pfam" id="PF07715">
    <property type="entry name" value="Plug"/>
    <property type="match status" value="1"/>
</dbReference>
<dbReference type="Gene3D" id="2.170.130.10">
    <property type="entry name" value="TonB-dependent receptor, plug domain"/>
    <property type="match status" value="1"/>
</dbReference>
<keyword evidence="4" id="KW-0675">Receptor</keyword>
<evidence type="ECO:0000256" key="1">
    <source>
        <dbReference type="ARBA" id="ARBA00022729"/>
    </source>
</evidence>
<comment type="subcellular location">
    <subcellularLocation>
        <location evidence="2">Cell outer membrane</location>
        <topology evidence="2">Multi-pass membrane protein</topology>
    </subcellularLocation>
</comment>
<dbReference type="InterPro" id="IPR037066">
    <property type="entry name" value="Plug_dom_sf"/>
</dbReference>
<reference evidence="4" key="1">
    <citation type="submission" date="2020-10" db="EMBL/GenBank/DDBJ databases">
        <authorList>
            <person name="Castelo-Branco R."/>
            <person name="Eusebio N."/>
            <person name="Adriana R."/>
            <person name="Vieira A."/>
            <person name="Brugerolle De Fraissinette N."/>
            <person name="Rezende De Castro R."/>
            <person name="Schneider M.P."/>
            <person name="Vasconcelos V."/>
            <person name="Leao P.N."/>
        </authorList>
    </citation>
    <scope>NUCLEOTIDE SEQUENCE</scope>
    <source>
        <strain evidence="4">LEGE 07310</strain>
    </source>
</reference>
<sequence>MTLLLTSPVAARSNPVQLATSCLPGGADAPLTQGSIIAREQIERRSSTVRNLQDILTSEVPGYTSLGDRHPSLRGQPVTIFIDGVPVAADAELLSTLDSDLVERIEVIPGSSLLCSGRA</sequence>
<protein>
    <submittedName>
        <fullName evidence="4">TonB-dependent receptor plug domain-containing protein</fullName>
    </submittedName>
</protein>
<name>A0A8J7D9Y3_9CYAN</name>